<feature type="region of interest" description="Disordered" evidence="13">
    <location>
        <begin position="879"/>
        <end position="930"/>
    </location>
</feature>
<feature type="compositionally biased region" description="Basic and acidic residues" evidence="13">
    <location>
        <begin position="596"/>
        <end position="605"/>
    </location>
</feature>
<feature type="compositionally biased region" description="Polar residues" evidence="13">
    <location>
        <begin position="851"/>
        <end position="862"/>
    </location>
</feature>
<dbReference type="InterPro" id="IPR026849">
    <property type="entry name" value="ATG2"/>
</dbReference>
<protein>
    <recommendedName>
        <fullName evidence="4">Autophagy-related protein 2</fullName>
    </recommendedName>
</protein>
<gene>
    <name evidence="14" type="ORF">Dda_0505</name>
</gene>
<feature type="region of interest" description="Disordered" evidence="13">
    <location>
        <begin position="2215"/>
        <end position="2242"/>
    </location>
</feature>
<evidence type="ECO:0000256" key="2">
    <source>
        <dbReference type="ARBA" id="ARBA00004623"/>
    </source>
</evidence>
<feature type="region of interest" description="Disordered" evidence="13">
    <location>
        <begin position="589"/>
        <end position="711"/>
    </location>
</feature>
<evidence type="ECO:0000313" key="15">
    <source>
        <dbReference type="Proteomes" id="UP001221413"/>
    </source>
</evidence>
<feature type="compositionally biased region" description="Basic and acidic residues" evidence="13">
    <location>
        <begin position="472"/>
        <end position="487"/>
    </location>
</feature>
<evidence type="ECO:0000256" key="7">
    <source>
        <dbReference type="ARBA" id="ARBA00023006"/>
    </source>
</evidence>
<comment type="subcellular location">
    <subcellularLocation>
        <location evidence="1">Endoplasmic reticulum membrane</location>
        <topology evidence="1">Peripheral membrane protein</topology>
    </subcellularLocation>
    <subcellularLocation>
        <location evidence="2">Preautophagosomal structure membrane</location>
        <topology evidence="2">Peripheral membrane protein</topology>
    </subcellularLocation>
</comment>
<feature type="compositionally biased region" description="Polar residues" evidence="13">
    <location>
        <begin position="632"/>
        <end position="642"/>
    </location>
</feature>
<evidence type="ECO:0000256" key="12">
    <source>
        <dbReference type="ARBA" id="ARBA00024631"/>
    </source>
</evidence>
<feature type="compositionally biased region" description="Polar residues" evidence="13">
    <location>
        <begin position="661"/>
        <end position="677"/>
    </location>
</feature>
<feature type="region of interest" description="Disordered" evidence="13">
    <location>
        <begin position="549"/>
        <end position="570"/>
    </location>
</feature>
<evidence type="ECO:0000256" key="5">
    <source>
        <dbReference type="ARBA" id="ARBA00022448"/>
    </source>
</evidence>
<proteinExistence type="inferred from homology"/>
<dbReference type="PANTHER" id="PTHR13190:SF1">
    <property type="entry name" value="AUTOPHAGY-RELATED 2, ISOFORM A"/>
    <property type="match status" value="1"/>
</dbReference>
<dbReference type="GO" id="GO:0061709">
    <property type="term" value="P:reticulophagy"/>
    <property type="evidence" value="ECO:0007669"/>
    <property type="project" value="TreeGrafter"/>
</dbReference>
<dbReference type="GO" id="GO:0043495">
    <property type="term" value="F:protein-membrane adaptor activity"/>
    <property type="evidence" value="ECO:0007669"/>
    <property type="project" value="TreeGrafter"/>
</dbReference>
<dbReference type="GO" id="GO:0006869">
    <property type="term" value="P:lipid transport"/>
    <property type="evidence" value="ECO:0007669"/>
    <property type="project" value="UniProtKB-KW"/>
</dbReference>
<comment type="catalytic activity">
    <reaction evidence="11">
        <text>a 1,2-diacyl-sn-glycero-3-phosphoethanolamine(in) = a 1,2-diacyl-sn-glycero-3-phosphoethanolamine(out)</text>
        <dbReference type="Rhea" id="RHEA:38895"/>
        <dbReference type="ChEBI" id="CHEBI:64612"/>
    </reaction>
</comment>
<evidence type="ECO:0000256" key="11">
    <source>
        <dbReference type="ARBA" id="ARBA00024615"/>
    </source>
</evidence>
<feature type="region of interest" description="Disordered" evidence="13">
    <location>
        <begin position="324"/>
        <end position="407"/>
    </location>
</feature>
<feature type="region of interest" description="Disordered" evidence="13">
    <location>
        <begin position="107"/>
        <end position="129"/>
    </location>
</feature>
<feature type="compositionally biased region" description="Basic and acidic residues" evidence="13">
    <location>
        <begin position="701"/>
        <end position="711"/>
    </location>
</feature>
<evidence type="ECO:0000256" key="1">
    <source>
        <dbReference type="ARBA" id="ARBA00004406"/>
    </source>
</evidence>
<dbReference type="Proteomes" id="UP001221413">
    <property type="component" value="Unassembled WGS sequence"/>
</dbReference>
<dbReference type="PANTHER" id="PTHR13190">
    <property type="entry name" value="AUTOPHAGY-RELATED 2, ISOFORM A"/>
    <property type="match status" value="1"/>
</dbReference>
<dbReference type="GO" id="GO:0034045">
    <property type="term" value="C:phagophore assembly site membrane"/>
    <property type="evidence" value="ECO:0007669"/>
    <property type="project" value="UniProtKB-SubCell"/>
</dbReference>
<keyword evidence="8" id="KW-0445">Lipid transport</keyword>
<feature type="region of interest" description="Disordered" evidence="13">
    <location>
        <begin position="448"/>
        <end position="520"/>
    </location>
</feature>
<dbReference type="GO" id="GO:0061723">
    <property type="term" value="P:glycophagy"/>
    <property type="evidence" value="ECO:0007669"/>
    <property type="project" value="TreeGrafter"/>
</dbReference>
<comment type="catalytic activity">
    <reaction evidence="12">
        <text>a 1,2-diacyl-sn-glycero-3-phosphocholine(in) = a 1,2-diacyl-sn-glycero-3-phosphocholine(out)</text>
        <dbReference type="Rhea" id="RHEA:38571"/>
        <dbReference type="ChEBI" id="CHEBI:57643"/>
    </reaction>
</comment>
<dbReference type="GO" id="GO:0061908">
    <property type="term" value="C:phagophore"/>
    <property type="evidence" value="ECO:0007669"/>
    <property type="project" value="TreeGrafter"/>
</dbReference>
<comment type="catalytic activity">
    <reaction evidence="10">
        <text>a 1,2-diacyl-sn-glycero-3-phospho-L-serine(in) = a 1,2-diacyl-sn-glycero-3-phospho-L-serine(out)</text>
        <dbReference type="Rhea" id="RHEA:38663"/>
        <dbReference type="ChEBI" id="CHEBI:57262"/>
    </reaction>
</comment>
<evidence type="ECO:0000256" key="9">
    <source>
        <dbReference type="ARBA" id="ARBA00023136"/>
    </source>
</evidence>
<dbReference type="GO" id="GO:0034727">
    <property type="term" value="P:piecemeal microautophagy of the nucleus"/>
    <property type="evidence" value="ECO:0007669"/>
    <property type="project" value="TreeGrafter"/>
</dbReference>
<comment type="similarity">
    <text evidence="3">Belongs to the ATG2 family.</text>
</comment>
<dbReference type="GO" id="GO:0005789">
    <property type="term" value="C:endoplasmic reticulum membrane"/>
    <property type="evidence" value="ECO:0007669"/>
    <property type="project" value="UniProtKB-SubCell"/>
</dbReference>
<feature type="compositionally biased region" description="Polar residues" evidence="13">
    <location>
        <begin position="324"/>
        <end position="336"/>
    </location>
</feature>
<sequence length="2340" mass="257991">MFNYIPRQIQLKLFRYALSKLDFLDHSTYDVERDFNLSLGLSNELDMRNLGLNVDKLSSMVPLPPSILINTAKVAHLHIRIPTDFHKAPVKVTVSTVTIDAEILADISETSPDTPSSPESPGSHDVKETFKLPSGMDLTSSFIHDRPFEAKEVDAVLQSNLENSMLDAEDDSEGDEYFGDAGLGIPLSFWSFVPSFFERLVDRVEMEIRDVSFRLKIPDISNPHMPSLDSPFDHLTVELNVESLEIEGVAAADSVDQKVPSRPRATKAGMRAVRMDGMSLSLIGLPDFFESPISFPPNNSGDADTVTSGSTVLPHDTSASVLTETQPEITSFSQSPPHRISSEYRSSRPSSRHSQPAVSETLDFNDDFFARMEEPPGNYGHPLPPFSHPSRVSPVSRVSSSQGSIGSDEINSELLSQSFLQPESEHGLSRSDLQLNLLDDGQELGYAGQQRDIGFPMIDNRGEAPDDDSDDDSLKNEPRDLDLHQEPNTKFFGVTSSAGPTERSPSDSHTAFQAEDPHQNTQQRILVPIPRPAPAVSISQTLSHLEAMNSGLEPSQPSDEYTYYHESPDDAMEYSNPDLLYLSRSAYSPVSSLAESDTHEDHTAEQLDPGPSEQYMEPKVTYTHADDKESSDSGSVYQSYPPSEQDDMPSFISEVHEEEPTNITLSSETPAISSAIQPSDEVLNEPLEDTTSPPSPSPETQQRHPTNDDYQKVPKETASFLFQSHGRLSSSPPVAPLGPVVHTEEEENPQMESPAEESNSEDSESALAESMLFSHEEAGSLYLSAMGSSRPLDNLPLPPVVEEPRILSVNSFDVMTPSVAIIKSLLRINYVDIFVPGIASAPTAPPPASDLGSTSVDESMTESAYPAVPGAFSVYAASRSQRKASADPSSSSQAKRQRMRPTVSFQTHAEKPMDSSQQSVQRDSTSTSPATRVDVEIGTVELSIDLAVAKKLITLSTKVVDLLHLDQPDATTVASTESTSESDAAPKPSSPRLSVSLASLNITLVDKMPGRTLPINQDTGALEDTRRPRSPLQSDVASYDPVSILTISITHLVFQQNSSVNAKTGNLQSLTEITLQGCSVKVGGHEIMGFIPKQRTERPRNERGGNADPVMTLSINDSKERRQIRVRTVALRFYFPTQDFEDMLSHFGGLESMLSLASSSNLSSREAGTTSTVTASRSSEKKDQAVVQKQTTLAVDIVGVAIELFVSDSIGGIGLSTSPIKITSTRSNGLAIRIPSLAIFGPDVAVLDGTGSASTLLVLNNINIGFDNSPNENDLERLLTMITPSIDRYDDDEEIMVDVLLRQRRRGSVVRVDIGGITGNMDELHDITRFTAIAEELAKMATVAKYIPQDERPGMLTLVSVENVAFKVFAGDEVQNFQLKLGALEICHVAAPALLAAAIGQLSLNRNDTEEWIGESLPHGLAILNEKDKKRPMVKVRMIGEELEPEIKIKIWNTRLEYHVKPLLALLSLTEKDTPDVVATNMVDSIANLAERELSKRLADSNSTTKKEGPSSNTQPLRLNLGLSGICIALNPITSDAKALFVIQDGSFVCGLSPQQPFSATLTLHKANFVATDDRNALTGPQRHHPDIKGHKYESKDDVYRYTSQGYVSILTMTSAKVNLKLEDDDNSEEKNMSVHVEDVFVVVESCADSTQTVIGILNGLRPPLPESEEIKYMTEIMPVDVFANLDEDAFVPTGNHFLGNQPRDLKSLEEMPEDLLEDEIPFNSQLIESYYPSAALPSTGLSSTGTSVPFQPGLNSFHEQVRVVAEEPLTFDDGYFKSSSNEAAENEPKIIPRRAAVKVSVRNVQLIWNLHEGYDWPKTRETISKAVQKVEERATRRRRHIESHPISDDFEEDEESETYDVLFNSIYITLPMNRDPKDLSKDIQNQIRGEYDTPSETGSYTATVATFDSQAPISRGPQTRKWDRKYRRSQRNTMQFELKGVDVDFTIFAPDGQEVQSSVDIRVNDIRVTENVRTSTWRMFLTYMREAGARERGLPMAHIHVDTLRPIPELAATELSLKVKLLPLRLHVDQDALEFLTRFFEFKDPDAVKSGVKVEEPFIQRCEVDTIKVKLDFKPKRVDYAGLRSGRTTEFMNFFILDEADLELRHVALNGVSGFERLGKDLNNIWMPDVKQNQLPGVLAGVAPFRSLVNIGTGVRDLVKVPIMEYRKDGRIVRSIKKGTQHFVKTSGSEVARLGAKLAIGTQNILEKTEELLVGEPSQRRPYSRHRDSGSGDEDVDNTAMFSPYADQPLGVYRGLVQAKQGFTRNLNEAKEAIMRVPSEAAQGGSAKSAAAAVLRAAPTAVIRPMIGVTEAVHMTLHGIDNTIDKEKRDKLDDKYKRR</sequence>
<organism evidence="14 15">
    <name type="scientific">Drechslerella dactyloides</name>
    <name type="common">Nematode-trapping fungus</name>
    <name type="synonym">Arthrobotrys dactyloides</name>
    <dbReference type="NCBI Taxonomy" id="74499"/>
    <lineage>
        <taxon>Eukaryota</taxon>
        <taxon>Fungi</taxon>
        <taxon>Dikarya</taxon>
        <taxon>Ascomycota</taxon>
        <taxon>Pezizomycotina</taxon>
        <taxon>Orbiliomycetes</taxon>
        <taxon>Orbiliales</taxon>
        <taxon>Orbiliaceae</taxon>
        <taxon>Drechslerella</taxon>
    </lineage>
</organism>
<feature type="compositionally biased region" description="Low complexity" evidence="13">
    <location>
        <begin position="388"/>
        <end position="407"/>
    </location>
</feature>
<dbReference type="GO" id="GO:0032266">
    <property type="term" value="F:phosphatidylinositol-3-phosphate binding"/>
    <property type="evidence" value="ECO:0007669"/>
    <property type="project" value="TreeGrafter"/>
</dbReference>
<evidence type="ECO:0000256" key="13">
    <source>
        <dbReference type="SAM" id="MobiDB-lite"/>
    </source>
</evidence>
<dbReference type="Pfam" id="PF13329">
    <property type="entry name" value="ATG2_CAD"/>
    <property type="match status" value="1"/>
</dbReference>
<feature type="region of interest" description="Disordered" evidence="13">
    <location>
        <begin position="725"/>
        <end position="767"/>
    </location>
</feature>
<evidence type="ECO:0000256" key="8">
    <source>
        <dbReference type="ARBA" id="ARBA00023055"/>
    </source>
</evidence>
<dbReference type="EMBL" id="JAQGDS010000001">
    <property type="protein sequence ID" value="KAJ6264360.1"/>
    <property type="molecule type" value="Genomic_DNA"/>
</dbReference>
<evidence type="ECO:0000313" key="14">
    <source>
        <dbReference type="EMBL" id="KAJ6264360.1"/>
    </source>
</evidence>
<feature type="region of interest" description="Disordered" evidence="13">
    <location>
        <begin position="972"/>
        <end position="992"/>
    </location>
</feature>
<dbReference type="GO" id="GO:0000045">
    <property type="term" value="P:autophagosome assembly"/>
    <property type="evidence" value="ECO:0007669"/>
    <property type="project" value="TreeGrafter"/>
</dbReference>
<feature type="region of interest" description="Disordered" evidence="13">
    <location>
        <begin position="1011"/>
        <end position="1035"/>
    </location>
</feature>
<feature type="compositionally biased region" description="Basic and acidic residues" evidence="13">
    <location>
        <begin position="1497"/>
        <end position="1509"/>
    </location>
</feature>
<feature type="region of interest" description="Disordered" evidence="13">
    <location>
        <begin position="839"/>
        <end position="862"/>
    </location>
</feature>
<evidence type="ECO:0000256" key="6">
    <source>
        <dbReference type="ARBA" id="ARBA00022824"/>
    </source>
</evidence>
<comment type="caution">
    <text evidence="14">The sequence shown here is derived from an EMBL/GenBank/DDBJ whole genome shotgun (WGS) entry which is preliminary data.</text>
</comment>
<keyword evidence="7" id="KW-0072">Autophagy</keyword>
<evidence type="ECO:0000256" key="3">
    <source>
        <dbReference type="ARBA" id="ARBA00009714"/>
    </source>
</evidence>
<keyword evidence="5" id="KW-0813">Transport</keyword>
<keyword evidence="6" id="KW-0256">Endoplasmic reticulum</keyword>
<keyword evidence="9" id="KW-0472">Membrane</keyword>
<evidence type="ECO:0000256" key="10">
    <source>
        <dbReference type="ARBA" id="ARBA00024479"/>
    </source>
</evidence>
<name>A0AAD6J6N0_DREDA</name>
<reference evidence="14" key="1">
    <citation type="submission" date="2023-01" db="EMBL/GenBank/DDBJ databases">
        <title>The chitinases involved in constricting ring structure development in the nematode-trapping fungus Drechslerella dactyloides.</title>
        <authorList>
            <person name="Wang R."/>
            <person name="Zhang L."/>
            <person name="Tang P."/>
            <person name="Li S."/>
            <person name="Liang L."/>
        </authorList>
    </citation>
    <scope>NUCLEOTIDE SEQUENCE</scope>
    <source>
        <strain evidence="14">YMF1.00031</strain>
    </source>
</reference>
<feature type="region of interest" description="Disordered" evidence="13">
    <location>
        <begin position="1497"/>
        <end position="1516"/>
    </location>
</feature>
<keyword evidence="15" id="KW-1185">Reference proteome</keyword>
<feature type="compositionally biased region" description="Acidic residues" evidence="13">
    <location>
        <begin position="744"/>
        <end position="764"/>
    </location>
</feature>
<feature type="compositionally biased region" description="Polar residues" evidence="13">
    <location>
        <begin position="914"/>
        <end position="930"/>
    </location>
</feature>
<evidence type="ECO:0000256" key="4">
    <source>
        <dbReference type="ARBA" id="ARBA00018070"/>
    </source>
</evidence>
<accession>A0AAD6J6N0</accession>
<dbReference type="GO" id="GO:0000422">
    <property type="term" value="P:autophagy of mitochondrion"/>
    <property type="evidence" value="ECO:0007669"/>
    <property type="project" value="TreeGrafter"/>
</dbReference>
<feature type="compositionally biased region" description="Low complexity" evidence="13">
    <location>
        <begin position="108"/>
        <end position="121"/>
    </location>
</feature>
<feature type="compositionally biased region" description="Low complexity" evidence="13">
    <location>
        <begin position="972"/>
        <end position="985"/>
    </location>
</feature>